<name>A0ABT5GHJ6_9MICO</name>
<evidence type="ECO:0000256" key="2">
    <source>
        <dbReference type="ARBA" id="ARBA00022670"/>
    </source>
</evidence>
<dbReference type="Pfam" id="PF13180">
    <property type="entry name" value="PDZ_2"/>
    <property type="match status" value="1"/>
</dbReference>
<feature type="compositionally biased region" description="Low complexity" evidence="4">
    <location>
        <begin position="60"/>
        <end position="70"/>
    </location>
</feature>
<evidence type="ECO:0000313" key="7">
    <source>
        <dbReference type="Proteomes" id="UP001150259"/>
    </source>
</evidence>
<dbReference type="InterPro" id="IPR051201">
    <property type="entry name" value="Chloro_Bact_Ser_Proteases"/>
</dbReference>
<feature type="region of interest" description="Disordered" evidence="4">
    <location>
        <begin position="102"/>
        <end position="129"/>
    </location>
</feature>
<evidence type="ECO:0000256" key="4">
    <source>
        <dbReference type="SAM" id="MobiDB-lite"/>
    </source>
</evidence>
<organism evidence="6 7">
    <name type="scientific">Intrasporangium calvum</name>
    <dbReference type="NCBI Taxonomy" id="53358"/>
    <lineage>
        <taxon>Bacteria</taxon>
        <taxon>Bacillati</taxon>
        <taxon>Actinomycetota</taxon>
        <taxon>Actinomycetes</taxon>
        <taxon>Micrococcales</taxon>
        <taxon>Intrasporangiaceae</taxon>
        <taxon>Intrasporangium</taxon>
    </lineage>
</organism>
<evidence type="ECO:0000259" key="5">
    <source>
        <dbReference type="PROSITE" id="PS50106"/>
    </source>
</evidence>
<keyword evidence="7" id="KW-1185">Reference proteome</keyword>
<dbReference type="InterPro" id="IPR001940">
    <property type="entry name" value="Peptidase_S1C"/>
</dbReference>
<dbReference type="Pfam" id="PF13365">
    <property type="entry name" value="Trypsin_2"/>
    <property type="match status" value="1"/>
</dbReference>
<dbReference type="EMBL" id="JAPFQL010000041">
    <property type="protein sequence ID" value="MDC5697718.1"/>
    <property type="molecule type" value="Genomic_DNA"/>
</dbReference>
<proteinExistence type="inferred from homology"/>
<dbReference type="PANTHER" id="PTHR43343">
    <property type="entry name" value="PEPTIDASE S12"/>
    <property type="match status" value="1"/>
</dbReference>
<dbReference type="InterPro" id="IPR001478">
    <property type="entry name" value="PDZ"/>
</dbReference>
<protein>
    <submittedName>
        <fullName evidence="6">Trypsin-like peptidase domain-containing protein</fullName>
    </submittedName>
</protein>
<evidence type="ECO:0000256" key="3">
    <source>
        <dbReference type="ARBA" id="ARBA00022801"/>
    </source>
</evidence>
<dbReference type="InterPro" id="IPR036034">
    <property type="entry name" value="PDZ_sf"/>
</dbReference>
<dbReference type="InterPro" id="IPR009003">
    <property type="entry name" value="Peptidase_S1_PA"/>
</dbReference>
<dbReference type="Proteomes" id="UP001150259">
    <property type="component" value="Unassembled WGS sequence"/>
</dbReference>
<comment type="similarity">
    <text evidence="1">Belongs to the peptidase S1C family.</text>
</comment>
<keyword evidence="2" id="KW-0645">Protease</keyword>
<gene>
    <name evidence="6" type="ORF">OO014_10640</name>
</gene>
<dbReference type="SUPFAM" id="SSF50156">
    <property type="entry name" value="PDZ domain-like"/>
    <property type="match status" value="1"/>
</dbReference>
<dbReference type="SUPFAM" id="SSF50494">
    <property type="entry name" value="Trypsin-like serine proteases"/>
    <property type="match status" value="1"/>
</dbReference>
<comment type="caution">
    <text evidence="6">The sequence shown here is derived from an EMBL/GenBank/DDBJ whole genome shotgun (WGS) entry which is preliminary data.</text>
</comment>
<feature type="compositionally biased region" description="Low complexity" evidence="4">
    <location>
        <begin position="102"/>
        <end position="123"/>
    </location>
</feature>
<dbReference type="Gene3D" id="2.40.10.10">
    <property type="entry name" value="Trypsin-like serine proteases"/>
    <property type="match status" value="2"/>
</dbReference>
<accession>A0ABT5GHJ6</accession>
<evidence type="ECO:0000256" key="1">
    <source>
        <dbReference type="ARBA" id="ARBA00010541"/>
    </source>
</evidence>
<dbReference type="SMART" id="SM00228">
    <property type="entry name" value="PDZ"/>
    <property type="match status" value="1"/>
</dbReference>
<dbReference type="RefSeq" id="WP_272462294.1">
    <property type="nucleotide sequence ID" value="NZ_JAPFQL010000041.1"/>
</dbReference>
<keyword evidence="3" id="KW-0378">Hydrolase</keyword>
<sequence length="448" mass="44251">MTLSPRDTQHLPEVGRTQEIPAHPAPPRPDHAAATPTGSSGAFGPTQQTPAQQGPPPSQPIGSPSPSGPQRPRRSGLGQTAAVALLAAVLASGGTYALTQGGEPAATTATTTTSQSQEGSSPTVIQGDAASPDWSAVAKAVSPSVVSIEVANGAGSGVVLDKQGHIVTNNHVVEGARGNGDIQVTLSDGRTFKATVVGTDPSTDLAVIKLDSAPADLAPITLGDSDTLAVGNPVMAIGNPLGLSGTVTTGIISALDRPVTTGSSADSPFGNQGSAEPVVTNAIQTSAAINPGNSGGALVDAEGRLIGINSSIAQLGGGGSGQGGNIGIGFAIPVSEARSIADQLIADGTAEHAFLGVSARDTVTQDGAAQRAGAQIAGLTKGAPAELSGVQEGDVIVAIDGEAVDSSTALVAQIRERTAGEKVTLTLIRDGKRQDVPVTLAAKPTTQN</sequence>
<reference evidence="6 7" key="1">
    <citation type="submission" date="2022-11" db="EMBL/GenBank/DDBJ databases">
        <title>Anaerobic phenanthrene biodegradation by a DNRA strain PheN6.</title>
        <authorList>
            <person name="Zhang Z."/>
        </authorList>
    </citation>
    <scope>NUCLEOTIDE SEQUENCE [LARGE SCALE GENOMIC DNA]</scope>
    <source>
        <strain evidence="6 7">PheN6</strain>
    </source>
</reference>
<dbReference type="Gene3D" id="2.30.42.10">
    <property type="match status" value="1"/>
</dbReference>
<dbReference type="PANTHER" id="PTHR43343:SF3">
    <property type="entry name" value="PROTEASE DO-LIKE 8, CHLOROPLASTIC"/>
    <property type="match status" value="1"/>
</dbReference>
<feature type="region of interest" description="Disordered" evidence="4">
    <location>
        <begin position="1"/>
        <end position="78"/>
    </location>
</feature>
<dbReference type="PROSITE" id="PS50106">
    <property type="entry name" value="PDZ"/>
    <property type="match status" value="1"/>
</dbReference>
<dbReference type="InterPro" id="IPR043504">
    <property type="entry name" value="Peptidase_S1_PA_chymotrypsin"/>
</dbReference>
<evidence type="ECO:0000313" key="6">
    <source>
        <dbReference type="EMBL" id="MDC5697718.1"/>
    </source>
</evidence>
<feature type="domain" description="PDZ" evidence="5">
    <location>
        <begin position="344"/>
        <end position="431"/>
    </location>
</feature>
<dbReference type="PRINTS" id="PR00834">
    <property type="entry name" value="PROTEASES2C"/>
</dbReference>